<sequence length="142" mass="16771">MREFLKLNLFALGYAWLIVIPIELMLNTHRIQRILDKDLDFVSNNISLLSIIWILFGSVVLYLALRKYSSNKLTDYFTGVMWLPYFIGLTYLTTRLFPMSYEGDIPSPGTGFLILFALFMYPFYILIFVYMNRKIKKRGEKI</sequence>
<evidence type="ECO:0000256" key="1">
    <source>
        <dbReference type="SAM" id="Phobius"/>
    </source>
</evidence>
<feature type="transmembrane region" description="Helical" evidence="1">
    <location>
        <begin position="46"/>
        <end position="65"/>
    </location>
</feature>
<evidence type="ECO:0000313" key="3">
    <source>
        <dbReference type="Proteomes" id="UP000622653"/>
    </source>
</evidence>
<comment type="caution">
    <text evidence="2">The sequence shown here is derived from an EMBL/GenBank/DDBJ whole genome shotgun (WGS) entry which is preliminary data.</text>
</comment>
<dbReference type="RefSeq" id="WP_194563378.1">
    <property type="nucleotide sequence ID" value="NZ_JADKPV010000006.1"/>
</dbReference>
<protein>
    <submittedName>
        <fullName evidence="2">Uncharacterized protein</fullName>
    </submittedName>
</protein>
<keyword evidence="1" id="KW-0812">Transmembrane</keyword>
<dbReference type="Proteomes" id="UP000622653">
    <property type="component" value="Unassembled WGS sequence"/>
</dbReference>
<accession>A0A8J7KI44</accession>
<organism evidence="2 3">
    <name type="scientific">Savagea serpentis</name>
    <dbReference type="NCBI Taxonomy" id="2785297"/>
    <lineage>
        <taxon>Bacteria</taxon>
        <taxon>Bacillati</taxon>
        <taxon>Bacillota</taxon>
        <taxon>Bacilli</taxon>
        <taxon>Bacillales</taxon>
        <taxon>Caryophanaceae</taxon>
        <taxon>Savagea</taxon>
    </lineage>
</organism>
<feature type="transmembrane region" description="Helical" evidence="1">
    <location>
        <begin position="7"/>
        <end position="26"/>
    </location>
</feature>
<proteinExistence type="predicted"/>
<keyword evidence="3" id="KW-1185">Reference proteome</keyword>
<dbReference type="AlphaFoldDB" id="A0A8J7KI44"/>
<keyword evidence="1" id="KW-0472">Membrane</keyword>
<keyword evidence="1" id="KW-1133">Transmembrane helix</keyword>
<name>A0A8J7KI44_9BACL</name>
<gene>
    <name evidence="2" type="ORF">IRY55_11035</name>
</gene>
<reference evidence="2" key="1">
    <citation type="submission" date="2020-11" db="EMBL/GenBank/DDBJ databases">
        <title>Multidrug resistant novel bacterium Savagea serpentis sp. nov., isolated from the scats of a vine snake (Ahaetulla nasuta).</title>
        <authorList>
            <person name="Venkata Ramana V."/>
            <person name="Vikas Patil S."/>
            <person name="Yogita Lugani V."/>
        </authorList>
    </citation>
    <scope>NUCLEOTIDE SEQUENCE</scope>
    <source>
        <strain evidence="2">SN6</strain>
    </source>
</reference>
<dbReference type="EMBL" id="JADKPV010000006">
    <property type="protein sequence ID" value="MBF4501898.1"/>
    <property type="molecule type" value="Genomic_DNA"/>
</dbReference>
<feature type="transmembrane region" description="Helical" evidence="1">
    <location>
        <begin position="77"/>
        <end position="97"/>
    </location>
</feature>
<feature type="transmembrane region" description="Helical" evidence="1">
    <location>
        <begin position="109"/>
        <end position="131"/>
    </location>
</feature>
<evidence type="ECO:0000313" key="2">
    <source>
        <dbReference type="EMBL" id="MBF4501898.1"/>
    </source>
</evidence>